<feature type="compositionally biased region" description="Basic and acidic residues" evidence="1">
    <location>
        <begin position="1"/>
        <end position="15"/>
    </location>
</feature>
<dbReference type="EMBL" id="RXFT01000026">
    <property type="protein sequence ID" value="RUR71885.1"/>
    <property type="molecule type" value="Genomic_DNA"/>
</dbReference>
<feature type="compositionally biased region" description="Polar residues" evidence="1">
    <location>
        <begin position="65"/>
        <end position="74"/>
    </location>
</feature>
<proteinExistence type="predicted"/>
<gene>
    <name evidence="2" type="ORF">EJP67_33045</name>
</gene>
<dbReference type="OrthoDB" id="784829at2"/>
<reference evidence="2 3" key="1">
    <citation type="submission" date="2018-12" db="EMBL/GenBank/DDBJ databases">
        <title>The genome sequences of Variovorax guangxiensis DSM 27352.</title>
        <authorList>
            <person name="Gao J."/>
            <person name="Sun J."/>
        </authorList>
    </citation>
    <scope>NUCLEOTIDE SEQUENCE [LARGE SCALE GENOMIC DNA]</scope>
    <source>
        <strain evidence="2 3">DSM 27352</strain>
    </source>
</reference>
<evidence type="ECO:0000313" key="3">
    <source>
        <dbReference type="Proteomes" id="UP000281118"/>
    </source>
</evidence>
<name>A0A433MVF6_9BURK</name>
<accession>A0A433MVF6</accession>
<dbReference type="Proteomes" id="UP000281118">
    <property type="component" value="Unassembled WGS sequence"/>
</dbReference>
<organism evidence="2 3">
    <name type="scientific">Variovorax guangxiensis</name>
    <dbReference type="NCBI Taxonomy" id="1775474"/>
    <lineage>
        <taxon>Bacteria</taxon>
        <taxon>Pseudomonadati</taxon>
        <taxon>Pseudomonadota</taxon>
        <taxon>Betaproteobacteria</taxon>
        <taxon>Burkholderiales</taxon>
        <taxon>Comamonadaceae</taxon>
        <taxon>Variovorax</taxon>
    </lineage>
</organism>
<feature type="compositionally biased region" description="Basic and acidic residues" evidence="1">
    <location>
        <begin position="244"/>
        <end position="257"/>
    </location>
</feature>
<dbReference type="RefSeq" id="WP_126025937.1">
    <property type="nucleotide sequence ID" value="NZ_RXFT01000026.1"/>
</dbReference>
<evidence type="ECO:0000313" key="2">
    <source>
        <dbReference type="EMBL" id="RUR71885.1"/>
    </source>
</evidence>
<protein>
    <submittedName>
        <fullName evidence="2">Uncharacterized protein</fullName>
    </submittedName>
</protein>
<feature type="compositionally biased region" description="Polar residues" evidence="1">
    <location>
        <begin position="232"/>
        <end position="243"/>
    </location>
</feature>
<comment type="caution">
    <text evidence="2">The sequence shown here is derived from an EMBL/GenBank/DDBJ whole genome shotgun (WGS) entry which is preliminary data.</text>
</comment>
<feature type="compositionally biased region" description="Basic and acidic residues" evidence="1">
    <location>
        <begin position="83"/>
        <end position="92"/>
    </location>
</feature>
<evidence type="ECO:0000256" key="1">
    <source>
        <dbReference type="SAM" id="MobiDB-lite"/>
    </source>
</evidence>
<feature type="compositionally biased region" description="Low complexity" evidence="1">
    <location>
        <begin position="24"/>
        <end position="60"/>
    </location>
</feature>
<feature type="region of interest" description="Disordered" evidence="1">
    <location>
        <begin position="223"/>
        <end position="257"/>
    </location>
</feature>
<dbReference type="AlphaFoldDB" id="A0A433MVF6"/>
<sequence>MQVDEKNQSAEDTKPAKTPRKPSARLQAASAAAEKATPASQSGKAAEAAPAPAPAASQAPRGPEQSHSAAQQGQDAGRRRLHDVRDVPHALRQEAQAKWGTSVEISASRENGRYTGPVFTSGDYLAQKVGERSVVVHQVGDVDFKTSDNMKRRADEKRLTDVNMQINYQGDKGQAHFHDPKRAAIEEMFSRIHRTAKETLGRDFEPFARDLDVVKTRMVEQYRESKQRQFDARTQSQAPQRGNEQQRGDRPAAHPER</sequence>
<feature type="region of interest" description="Disordered" evidence="1">
    <location>
        <begin position="1"/>
        <end position="98"/>
    </location>
</feature>